<gene>
    <name evidence="7" type="primary">minC</name>
    <name evidence="10" type="ORF">SAMN02194393_01937</name>
</gene>
<dbReference type="NCBIfam" id="TIGR01222">
    <property type="entry name" value="minC"/>
    <property type="match status" value="1"/>
</dbReference>
<dbReference type="GO" id="GO:0000902">
    <property type="term" value="P:cell morphogenesis"/>
    <property type="evidence" value="ECO:0007669"/>
    <property type="project" value="InterPro"/>
</dbReference>
<dbReference type="InterPro" id="IPR016098">
    <property type="entry name" value="CAP/MinC_C"/>
</dbReference>
<reference evidence="10 11" key="1">
    <citation type="submission" date="2017-02" db="EMBL/GenBank/DDBJ databases">
        <authorList>
            <person name="Peterson S.W."/>
        </authorList>
    </citation>
    <scope>NUCLEOTIDE SEQUENCE [LARGE SCALE GENOMIC DNA]</scope>
    <source>
        <strain evidence="10 11">M1</strain>
    </source>
</reference>
<keyword evidence="2 7" id="KW-0132">Cell division</keyword>
<organism evidence="10 11">
    <name type="scientific">Maledivibacter halophilus</name>
    <dbReference type="NCBI Taxonomy" id="36842"/>
    <lineage>
        <taxon>Bacteria</taxon>
        <taxon>Bacillati</taxon>
        <taxon>Bacillota</taxon>
        <taxon>Clostridia</taxon>
        <taxon>Peptostreptococcales</taxon>
        <taxon>Caminicellaceae</taxon>
        <taxon>Maledivibacter</taxon>
    </lineage>
</organism>
<dbReference type="PANTHER" id="PTHR34108:SF1">
    <property type="entry name" value="SEPTUM SITE-DETERMINING PROTEIN MINC"/>
    <property type="match status" value="1"/>
</dbReference>
<comment type="function">
    <text evidence="5 7">Cell division inhibitor that blocks the formation of polar Z ring septums. Rapidly oscillates between the poles of the cell to destabilize FtsZ filaments that have formed before they mature into polar Z rings. Prevents FtsZ polymerization.</text>
</comment>
<comment type="similarity">
    <text evidence="1 7">Belongs to the MinC family.</text>
</comment>
<protein>
    <recommendedName>
        <fullName evidence="7">Probable septum site-determining protein MinC</fullName>
    </recommendedName>
</protein>
<evidence type="ECO:0000256" key="5">
    <source>
        <dbReference type="ARBA" id="ARBA00025606"/>
    </source>
</evidence>
<dbReference type="PANTHER" id="PTHR34108">
    <property type="entry name" value="SEPTUM SITE-DETERMINING PROTEIN MINC"/>
    <property type="match status" value="1"/>
</dbReference>
<dbReference type="InterPro" id="IPR005526">
    <property type="entry name" value="Septum_form_inhib_MinC_C"/>
</dbReference>
<keyword evidence="4 7" id="KW-0131">Cell cycle</keyword>
<dbReference type="InterPro" id="IPR036145">
    <property type="entry name" value="MinC_C_sf"/>
</dbReference>
<evidence type="ECO:0000256" key="7">
    <source>
        <dbReference type="HAMAP-Rule" id="MF_00267"/>
    </source>
</evidence>
<dbReference type="Gene3D" id="2.160.20.70">
    <property type="match status" value="1"/>
</dbReference>
<dbReference type="AlphaFoldDB" id="A0A1T5KLG9"/>
<dbReference type="InterPro" id="IPR013033">
    <property type="entry name" value="MinC"/>
</dbReference>
<dbReference type="GO" id="GO:0000917">
    <property type="term" value="P:division septum assembly"/>
    <property type="evidence" value="ECO:0007669"/>
    <property type="project" value="UniProtKB-KW"/>
</dbReference>
<evidence type="ECO:0000313" key="11">
    <source>
        <dbReference type="Proteomes" id="UP000190285"/>
    </source>
</evidence>
<evidence type="ECO:0000313" key="10">
    <source>
        <dbReference type="EMBL" id="SKC64503.1"/>
    </source>
</evidence>
<dbReference type="SUPFAM" id="SSF63848">
    <property type="entry name" value="Cell-division inhibitor MinC, C-terminal domain"/>
    <property type="match status" value="1"/>
</dbReference>
<evidence type="ECO:0000256" key="6">
    <source>
        <dbReference type="ARBA" id="ARBA00046874"/>
    </source>
</evidence>
<name>A0A1T5KLG9_9FIRM</name>
<dbReference type="EMBL" id="FUZT01000004">
    <property type="protein sequence ID" value="SKC64503.1"/>
    <property type="molecule type" value="Genomic_DNA"/>
</dbReference>
<sequence>MGFKNNIEFKGTKDGLIIHFNESCEYEKLKEQLIERLEKAKDFFIGAKIARIEGKNLSSDEENEIIDLINNRFGMIMIENNITCLKKEEVFTGLEEGMTKFVKATLRSGRKIEFKGNVIIMGDVNPGAKVIAYGNIVVMGALRGTAHAGSNGNDKAFVSALKLLPTQLRIGKYIARAPDSGGYDPKYPEIAFIKDDMIQIEPYLTKNR</sequence>
<dbReference type="OrthoDB" id="9790810at2"/>
<dbReference type="Pfam" id="PF03775">
    <property type="entry name" value="MinC_C"/>
    <property type="match status" value="1"/>
</dbReference>
<dbReference type="Gene3D" id="3.30.160.540">
    <property type="match status" value="1"/>
</dbReference>
<evidence type="ECO:0000256" key="3">
    <source>
        <dbReference type="ARBA" id="ARBA00023210"/>
    </source>
</evidence>
<keyword evidence="3 7" id="KW-0717">Septation</keyword>
<dbReference type="Pfam" id="PF05209">
    <property type="entry name" value="MinC_N"/>
    <property type="match status" value="1"/>
</dbReference>
<comment type="subunit">
    <text evidence="6 7">Interacts with MinD and FtsZ.</text>
</comment>
<evidence type="ECO:0000259" key="9">
    <source>
        <dbReference type="Pfam" id="PF05209"/>
    </source>
</evidence>
<dbReference type="Proteomes" id="UP000190285">
    <property type="component" value="Unassembled WGS sequence"/>
</dbReference>
<dbReference type="GO" id="GO:0051302">
    <property type="term" value="P:regulation of cell division"/>
    <property type="evidence" value="ECO:0007669"/>
    <property type="project" value="InterPro"/>
</dbReference>
<dbReference type="GO" id="GO:1901891">
    <property type="term" value="P:regulation of cell septum assembly"/>
    <property type="evidence" value="ECO:0007669"/>
    <property type="project" value="InterPro"/>
</dbReference>
<proteinExistence type="inferred from homology"/>
<accession>A0A1T5KLG9</accession>
<evidence type="ECO:0000256" key="4">
    <source>
        <dbReference type="ARBA" id="ARBA00023306"/>
    </source>
</evidence>
<feature type="domain" description="Septum formation inhibitor MinC N-terminal" evidence="9">
    <location>
        <begin position="7"/>
        <end position="75"/>
    </location>
</feature>
<keyword evidence="11" id="KW-1185">Reference proteome</keyword>
<dbReference type="InterPro" id="IPR007874">
    <property type="entry name" value="MinC_N"/>
</dbReference>
<evidence type="ECO:0000256" key="2">
    <source>
        <dbReference type="ARBA" id="ARBA00022618"/>
    </source>
</evidence>
<dbReference type="HAMAP" id="MF_00267">
    <property type="entry name" value="MinC"/>
    <property type="match status" value="1"/>
</dbReference>
<dbReference type="STRING" id="36842.SAMN02194393_01937"/>
<feature type="domain" description="Septum formation inhibitor MinC C-terminal" evidence="8">
    <location>
        <begin position="101"/>
        <end position="201"/>
    </location>
</feature>
<dbReference type="RefSeq" id="WP_079491185.1">
    <property type="nucleotide sequence ID" value="NZ_FUZT01000004.1"/>
</dbReference>
<evidence type="ECO:0000256" key="1">
    <source>
        <dbReference type="ARBA" id="ARBA00006291"/>
    </source>
</evidence>
<evidence type="ECO:0000259" key="8">
    <source>
        <dbReference type="Pfam" id="PF03775"/>
    </source>
</evidence>